<keyword evidence="5" id="KW-0479">Metal-binding</keyword>
<dbReference type="Gene3D" id="1.10.620.20">
    <property type="entry name" value="Ribonucleotide Reductase, subunit A"/>
    <property type="match status" value="1"/>
</dbReference>
<gene>
    <name evidence="12" type="ORF">VitviT2T_001106</name>
</gene>
<evidence type="ECO:0000256" key="9">
    <source>
        <dbReference type="ARBA" id="ARBA00023004"/>
    </source>
</evidence>
<dbReference type="Proteomes" id="UP001227230">
    <property type="component" value="Chromosome 1"/>
</dbReference>
<organism evidence="12 13">
    <name type="scientific">Vitis vinifera</name>
    <name type="common">Grape</name>
    <dbReference type="NCBI Taxonomy" id="29760"/>
    <lineage>
        <taxon>Eukaryota</taxon>
        <taxon>Viridiplantae</taxon>
        <taxon>Streptophyta</taxon>
        <taxon>Embryophyta</taxon>
        <taxon>Tracheophyta</taxon>
        <taxon>Spermatophyta</taxon>
        <taxon>Magnoliopsida</taxon>
        <taxon>eudicotyledons</taxon>
        <taxon>Gunneridae</taxon>
        <taxon>Pentapetalae</taxon>
        <taxon>rosids</taxon>
        <taxon>Vitales</taxon>
        <taxon>Vitaceae</taxon>
        <taxon>Viteae</taxon>
        <taxon>Vitis</taxon>
    </lineage>
</organism>
<evidence type="ECO:0000256" key="7">
    <source>
        <dbReference type="ARBA" id="ARBA00022946"/>
    </source>
</evidence>
<evidence type="ECO:0000313" key="12">
    <source>
        <dbReference type="EMBL" id="WJZ81257.1"/>
    </source>
</evidence>
<dbReference type="PANTHER" id="PTHR31155">
    <property type="entry name" value="ACYL- ACYL-CARRIER-PROTEIN DESATURASE-RELATED"/>
    <property type="match status" value="1"/>
</dbReference>
<dbReference type="InterPro" id="IPR012348">
    <property type="entry name" value="RNR-like"/>
</dbReference>
<protein>
    <submittedName>
        <fullName evidence="12">Uncharacterized protein</fullName>
    </submittedName>
</protein>
<keyword evidence="10" id="KW-0443">Lipid metabolism</keyword>
<comment type="subunit">
    <text evidence="3">Homodimer.</text>
</comment>
<reference evidence="12 13" key="1">
    <citation type="journal article" date="2023" name="Hortic Res">
        <title>The complete reference genome for grapevine (Vitis vinifera L.) genetics and breeding.</title>
        <authorList>
            <person name="Shi X."/>
            <person name="Cao S."/>
            <person name="Wang X."/>
            <person name="Huang S."/>
            <person name="Wang Y."/>
            <person name="Liu Z."/>
            <person name="Liu W."/>
            <person name="Leng X."/>
            <person name="Peng Y."/>
            <person name="Wang N."/>
            <person name="Wang Y."/>
            <person name="Ma Z."/>
            <person name="Xu X."/>
            <person name="Zhang F."/>
            <person name="Xue H."/>
            <person name="Zhong H."/>
            <person name="Wang Y."/>
            <person name="Zhang K."/>
            <person name="Velt A."/>
            <person name="Avia K."/>
            <person name="Holtgrawe D."/>
            <person name="Grimplet J."/>
            <person name="Matus J.T."/>
            <person name="Ware D."/>
            <person name="Wu X."/>
            <person name="Wang H."/>
            <person name="Liu C."/>
            <person name="Fang Y."/>
            <person name="Rustenholz C."/>
            <person name="Cheng Z."/>
            <person name="Xiao H."/>
            <person name="Zhou Y."/>
        </authorList>
    </citation>
    <scope>NUCLEOTIDE SEQUENCE [LARGE SCALE GENOMIC DNA]</scope>
    <source>
        <strain evidence="13">cv. Pinot noir / PN40024</strain>
        <tissue evidence="12">Leaf</tissue>
    </source>
</reference>
<evidence type="ECO:0000256" key="11">
    <source>
        <dbReference type="ARBA" id="ARBA00023160"/>
    </source>
</evidence>
<proteinExistence type="inferred from homology"/>
<evidence type="ECO:0000256" key="3">
    <source>
        <dbReference type="ARBA" id="ARBA00011738"/>
    </source>
</evidence>
<keyword evidence="7" id="KW-0809">Transit peptide</keyword>
<evidence type="ECO:0000313" key="13">
    <source>
        <dbReference type="Proteomes" id="UP001227230"/>
    </source>
</evidence>
<keyword evidence="9" id="KW-0408">Iron</keyword>
<keyword evidence="4" id="KW-0444">Lipid biosynthesis</keyword>
<evidence type="ECO:0000256" key="8">
    <source>
        <dbReference type="ARBA" id="ARBA00023002"/>
    </source>
</evidence>
<sequence>MVHNTARLSKEHGNIRLAQICGIIASNEKRHETAYTKMIEKLCEIDPGGIVLAFADMMRKL</sequence>
<dbReference type="PANTHER" id="PTHR31155:SF9">
    <property type="entry name" value="STEAROYL-[ACYL-CARRIER-PROTEIN] 9-DESATURASE 7, CHLOROPLASTIC"/>
    <property type="match status" value="1"/>
</dbReference>
<comment type="similarity">
    <text evidence="2">Belongs to the fatty acid desaturase type 2 family.</text>
</comment>
<keyword evidence="11" id="KW-0275">Fatty acid biosynthesis</keyword>
<dbReference type="EMBL" id="CP126648">
    <property type="protein sequence ID" value="WJZ81257.1"/>
    <property type="molecule type" value="Genomic_DNA"/>
</dbReference>
<evidence type="ECO:0000256" key="2">
    <source>
        <dbReference type="ARBA" id="ARBA00008749"/>
    </source>
</evidence>
<keyword evidence="8" id="KW-0560">Oxidoreductase</keyword>
<evidence type="ECO:0000256" key="5">
    <source>
        <dbReference type="ARBA" id="ARBA00022723"/>
    </source>
</evidence>
<accession>A0ABY9BFD2</accession>
<keyword evidence="6" id="KW-0276">Fatty acid metabolism</keyword>
<dbReference type="InterPro" id="IPR009078">
    <property type="entry name" value="Ferritin-like_SF"/>
</dbReference>
<name>A0ABY9BFD2_VITVI</name>
<dbReference type="SUPFAM" id="SSF47240">
    <property type="entry name" value="Ferritin-like"/>
    <property type="match status" value="1"/>
</dbReference>
<evidence type="ECO:0000256" key="1">
    <source>
        <dbReference type="ARBA" id="ARBA00001954"/>
    </source>
</evidence>
<evidence type="ECO:0000256" key="4">
    <source>
        <dbReference type="ARBA" id="ARBA00022516"/>
    </source>
</evidence>
<dbReference type="Pfam" id="PF03405">
    <property type="entry name" value="FA_desaturase_2"/>
    <property type="match status" value="1"/>
</dbReference>
<evidence type="ECO:0000256" key="6">
    <source>
        <dbReference type="ARBA" id="ARBA00022832"/>
    </source>
</evidence>
<evidence type="ECO:0000256" key="10">
    <source>
        <dbReference type="ARBA" id="ARBA00023098"/>
    </source>
</evidence>
<keyword evidence="13" id="KW-1185">Reference proteome</keyword>
<dbReference type="InterPro" id="IPR005067">
    <property type="entry name" value="Fatty_acid_desaturase-2"/>
</dbReference>
<comment type="cofactor">
    <cofactor evidence="1">
        <name>Fe(2+)</name>
        <dbReference type="ChEBI" id="CHEBI:29033"/>
    </cofactor>
</comment>